<evidence type="ECO:0000313" key="3">
    <source>
        <dbReference type="EMBL" id="MFD2587105.1"/>
    </source>
</evidence>
<dbReference type="InterPro" id="IPR024749">
    <property type="entry name" value="Collagen-bd_put"/>
</dbReference>
<feature type="domain" description="Putative collagen-binding" evidence="1">
    <location>
        <begin position="854"/>
        <end position="940"/>
    </location>
</feature>
<sequence>MVEAEDFSKQTKTDIRKWYVVSPEFSSNLKRENTQLHFQGASQERYLEILPDTRINHNEELIPGENFSNEPGKLAILHYKVNISNPGRYYVWVRAYSEGSEDNGVHVGIDGTWPESGQRMQWCDGKKNWFWASRQRTKEEHCGVPGLIYLDIEKAGEHDIQFSLREDGFEMDQWLITTDKDFKPKNPEIKKDISDLSLWEKVKYYQPYATIIDAKDFENIDNGFYIDGDWLAINPEQRKTAEAKTIFNENSGLYDVVLFGVGENDGRSSYAFSVNNFEQGSFSRPLSRDTFEEGAKYAKSFLDVQLNKNDVISVKANIGSEDGKEYSRGRWNGMVITKIGHGQNLLTEMQGDDTSAKKPTIDGELKKWHKVTLTFEGPFTSEKEEYNPFMNYRFNVTFSHKSSGKVYKIPGYFAADGNAGETSGTEGNKWRVHFSPDEIGEWTYNVDFRKGNWVAISDKKNTGASGKYMDGSKGTFSIENTDKKGNDFRAKGRLNYVGERYLQFAETGEYFLKQGPDAPENFLSYKDFDGTFHNDGHRDNFIKSWTPHLQDWKEGDPTWKKGKGKAMIGALNYLASEGLNSVSFLTNNIEGDDQNVFPYIDYDTYDRIDVSKMDQWEIVFSHAQKLGLFLHFKTLEVENQGLLDNGGVGANSKLYYRELIARFGHHLALNWNLCEENGEWIPNHPTPPQDTEQRLAMTHYFKKHDPYHHHLVIHNGVMYDDLLGPDSGLTGPSIQTHTSDFRTVHKEVLHWLDASEKAGFQWAAAVDEPGDAQHSLLPDDEDPDHDVARRNALWGTLMAGGWGNEWYFGYKHPNSDITCEDYRSRDLFWDQAVNAIRFFKENKIPFWQMVNKNALVGNSDDNNKLYCMAKENEVYLVYLNTEPTATLDLSSASGKFTIYWHNPKLGGKLQKSKVKEVNGGQEVALGKPPKSNQKDWVILIQKKE</sequence>
<dbReference type="Pfam" id="PF12904">
    <property type="entry name" value="Collagen_bind_2"/>
    <property type="match status" value="1"/>
</dbReference>
<dbReference type="Proteomes" id="UP001597526">
    <property type="component" value="Unassembled WGS sequence"/>
</dbReference>
<protein>
    <submittedName>
        <fullName evidence="3">DUF5060 domain-containing protein</fullName>
    </submittedName>
</protein>
<dbReference type="EMBL" id="JBHULB010000011">
    <property type="protein sequence ID" value="MFD2587105.1"/>
    <property type="molecule type" value="Genomic_DNA"/>
</dbReference>
<feature type="domain" description="DUF5060" evidence="2">
    <location>
        <begin position="365"/>
        <end position="448"/>
    </location>
</feature>
<dbReference type="InterPro" id="IPR013783">
    <property type="entry name" value="Ig-like_fold"/>
</dbReference>
<gene>
    <name evidence="3" type="ORF">ACFSQJ_09195</name>
</gene>
<evidence type="ECO:0000259" key="1">
    <source>
        <dbReference type="Pfam" id="PF12904"/>
    </source>
</evidence>
<evidence type="ECO:0000259" key="2">
    <source>
        <dbReference type="Pfam" id="PF16586"/>
    </source>
</evidence>
<reference evidence="4" key="1">
    <citation type="journal article" date="2019" name="Int. J. Syst. Evol. Microbiol.">
        <title>The Global Catalogue of Microorganisms (GCM) 10K type strain sequencing project: providing services to taxonomists for standard genome sequencing and annotation.</title>
        <authorList>
            <consortium name="The Broad Institute Genomics Platform"/>
            <consortium name="The Broad Institute Genome Sequencing Center for Infectious Disease"/>
            <person name="Wu L."/>
            <person name="Ma J."/>
        </authorList>
    </citation>
    <scope>NUCLEOTIDE SEQUENCE [LARGE SCALE GENOMIC DNA]</scope>
    <source>
        <strain evidence="4">KCTC 52368</strain>
    </source>
</reference>
<dbReference type="Gene3D" id="3.20.20.80">
    <property type="entry name" value="Glycosidases"/>
    <property type="match status" value="1"/>
</dbReference>
<proteinExistence type="predicted"/>
<dbReference type="RefSeq" id="WP_377766665.1">
    <property type="nucleotide sequence ID" value="NZ_JBHULB010000011.1"/>
</dbReference>
<evidence type="ECO:0000313" key="4">
    <source>
        <dbReference type="Proteomes" id="UP001597526"/>
    </source>
</evidence>
<dbReference type="Gene3D" id="2.60.40.10">
    <property type="entry name" value="Immunoglobulins"/>
    <property type="match status" value="1"/>
</dbReference>
<dbReference type="InterPro" id="IPR032260">
    <property type="entry name" value="DUF5060"/>
</dbReference>
<keyword evidence="4" id="KW-1185">Reference proteome</keyword>
<name>A0ABW5MUS1_9FLAO</name>
<comment type="caution">
    <text evidence="3">The sequence shown here is derived from an EMBL/GenBank/DDBJ whole genome shotgun (WGS) entry which is preliminary data.</text>
</comment>
<dbReference type="Pfam" id="PF16586">
    <property type="entry name" value="DUF5060"/>
    <property type="match status" value="1"/>
</dbReference>
<accession>A0ABW5MUS1</accession>
<organism evidence="3 4">
    <name type="scientific">Croceitalea marina</name>
    <dbReference type="NCBI Taxonomy" id="1775166"/>
    <lineage>
        <taxon>Bacteria</taxon>
        <taxon>Pseudomonadati</taxon>
        <taxon>Bacteroidota</taxon>
        <taxon>Flavobacteriia</taxon>
        <taxon>Flavobacteriales</taxon>
        <taxon>Flavobacteriaceae</taxon>
        <taxon>Croceitalea</taxon>
    </lineage>
</organism>